<keyword evidence="6 12" id="KW-1133">Transmembrane helix</keyword>
<protein>
    <recommendedName>
        <fullName evidence="3">Transmembrane protein 231</fullName>
    </recommendedName>
</protein>
<dbReference type="InterPro" id="IPR019306">
    <property type="entry name" value="TMEM231"/>
</dbReference>
<dbReference type="GO" id="GO:0060271">
    <property type="term" value="P:cilium assembly"/>
    <property type="evidence" value="ECO:0007669"/>
    <property type="project" value="TreeGrafter"/>
</dbReference>
<organism evidence="13 14">
    <name type="scientific">Cinara cedri</name>
    <dbReference type="NCBI Taxonomy" id="506608"/>
    <lineage>
        <taxon>Eukaryota</taxon>
        <taxon>Metazoa</taxon>
        <taxon>Ecdysozoa</taxon>
        <taxon>Arthropoda</taxon>
        <taxon>Hexapoda</taxon>
        <taxon>Insecta</taxon>
        <taxon>Pterygota</taxon>
        <taxon>Neoptera</taxon>
        <taxon>Paraneoptera</taxon>
        <taxon>Hemiptera</taxon>
        <taxon>Sternorrhyncha</taxon>
        <taxon>Aphidomorpha</taxon>
        <taxon>Aphidoidea</taxon>
        <taxon>Aphididae</taxon>
        <taxon>Lachninae</taxon>
        <taxon>Cinara</taxon>
    </lineage>
</organism>
<evidence type="ECO:0000256" key="7">
    <source>
        <dbReference type="ARBA" id="ARBA00023069"/>
    </source>
</evidence>
<dbReference type="Pfam" id="PF10149">
    <property type="entry name" value="TM231"/>
    <property type="match status" value="1"/>
</dbReference>
<reference evidence="13 14" key="1">
    <citation type="submission" date="2019-08" db="EMBL/GenBank/DDBJ databases">
        <authorList>
            <person name="Alioto T."/>
            <person name="Alioto T."/>
            <person name="Gomez Garrido J."/>
        </authorList>
    </citation>
    <scope>NUCLEOTIDE SEQUENCE [LARGE SCALE GENOMIC DNA]</scope>
</reference>
<keyword evidence="10" id="KW-0966">Cell projection</keyword>
<keyword evidence="5 12" id="KW-0812">Transmembrane</keyword>
<dbReference type="EMBL" id="CABPRJ010000048">
    <property type="protein sequence ID" value="VVC26799.1"/>
    <property type="molecule type" value="Genomic_DNA"/>
</dbReference>
<comment type="subcellular location">
    <subcellularLocation>
        <location evidence="1">Cell projection</location>
        <location evidence="1">Cilium membrane</location>
        <topology evidence="1">Multi-pass membrane protein</topology>
    </subcellularLocation>
</comment>
<feature type="transmembrane region" description="Helical" evidence="12">
    <location>
        <begin position="24"/>
        <end position="43"/>
    </location>
</feature>
<accession>A0A5E4MC40</accession>
<dbReference type="GO" id="GO:0032880">
    <property type="term" value="P:regulation of protein localization"/>
    <property type="evidence" value="ECO:0007669"/>
    <property type="project" value="TreeGrafter"/>
</dbReference>
<keyword evidence="9" id="KW-0325">Glycoprotein</keyword>
<dbReference type="GO" id="GO:0035869">
    <property type="term" value="C:ciliary transition zone"/>
    <property type="evidence" value="ECO:0007669"/>
    <property type="project" value="TreeGrafter"/>
</dbReference>
<dbReference type="OrthoDB" id="426438at2759"/>
<dbReference type="Proteomes" id="UP000325440">
    <property type="component" value="Unassembled WGS sequence"/>
</dbReference>
<evidence type="ECO:0000256" key="9">
    <source>
        <dbReference type="ARBA" id="ARBA00023180"/>
    </source>
</evidence>
<keyword evidence="14" id="KW-1185">Reference proteome</keyword>
<evidence type="ECO:0000256" key="6">
    <source>
        <dbReference type="ARBA" id="ARBA00022989"/>
    </source>
</evidence>
<dbReference type="PANTHER" id="PTHR14605">
    <property type="entry name" value="CHST5 PROTEIN"/>
    <property type="match status" value="1"/>
</dbReference>
<dbReference type="PANTHER" id="PTHR14605:SF1">
    <property type="entry name" value="TRANSMEMBRANE PROTEIN 231"/>
    <property type="match status" value="1"/>
</dbReference>
<evidence type="ECO:0000256" key="5">
    <source>
        <dbReference type="ARBA" id="ARBA00022692"/>
    </source>
</evidence>
<comment type="similarity">
    <text evidence="2">Belongs to the TMEM231 family.</text>
</comment>
<evidence type="ECO:0000313" key="14">
    <source>
        <dbReference type="Proteomes" id="UP000325440"/>
    </source>
</evidence>
<evidence type="ECO:0000256" key="3">
    <source>
        <dbReference type="ARBA" id="ARBA00015087"/>
    </source>
</evidence>
<gene>
    <name evidence="13" type="ORF">CINCED_3A003909</name>
</gene>
<evidence type="ECO:0000256" key="4">
    <source>
        <dbReference type="ARBA" id="ARBA00022475"/>
    </source>
</evidence>
<keyword evidence="8 12" id="KW-0472">Membrane</keyword>
<evidence type="ECO:0000256" key="8">
    <source>
        <dbReference type="ARBA" id="ARBA00023136"/>
    </source>
</evidence>
<dbReference type="AlphaFoldDB" id="A0A5E4MC40"/>
<feature type="transmembrane region" description="Helical" evidence="12">
    <location>
        <begin position="258"/>
        <end position="277"/>
    </location>
</feature>
<comment type="function">
    <text evidence="11">Transmembrane component of the tectonic-like complex, a complex localized at the transition zone of primary cilia and acting as a barrier that prevents diffusion of transmembrane proteins between the cilia and plasma membranes. Required for ciliogenesis and sonic hedgehog/SHH signaling.</text>
</comment>
<sequence length="298" mass="34982">MSLRVVYSKSFGVKYKAPICSKAFILYAVITLLTFILPFLFCYRSNGLWLKYETYREQPRVQFKLQYLLYAETSDHTSPLICGNFPRTLQITDACSTIKVIEEDTNIDGKNEFLDLELYLTTNDTVDVLSIALLLIFDFKIQDMCLFEMESMVVINHSSGLPGGRLNVFGDLDLIQKLPLVCSTRRPIRINKPILLFESPDWLVNIYEEYSKRTHSTKLNNVLVKWTRGRSYQQPFVVKTKINYNSVEIMYKPKFWQVMKWAWIQYFSTLVLSVFVFKKIKKFVFTKHIVNTLIERSM</sequence>
<proteinExistence type="inferred from homology"/>
<dbReference type="GO" id="GO:0060170">
    <property type="term" value="C:ciliary membrane"/>
    <property type="evidence" value="ECO:0007669"/>
    <property type="project" value="UniProtKB-SubCell"/>
</dbReference>
<evidence type="ECO:0000256" key="11">
    <source>
        <dbReference type="ARBA" id="ARBA00024803"/>
    </source>
</evidence>
<evidence type="ECO:0000256" key="12">
    <source>
        <dbReference type="SAM" id="Phobius"/>
    </source>
</evidence>
<evidence type="ECO:0000313" key="13">
    <source>
        <dbReference type="EMBL" id="VVC26799.1"/>
    </source>
</evidence>
<evidence type="ECO:0000256" key="1">
    <source>
        <dbReference type="ARBA" id="ARBA00004272"/>
    </source>
</evidence>
<name>A0A5E4MC40_9HEMI</name>
<evidence type="ECO:0000256" key="10">
    <source>
        <dbReference type="ARBA" id="ARBA00023273"/>
    </source>
</evidence>
<keyword evidence="4" id="KW-1003">Cell membrane</keyword>
<keyword evidence="7" id="KW-0969">Cilium</keyword>
<evidence type="ECO:0000256" key="2">
    <source>
        <dbReference type="ARBA" id="ARBA00009082"/>
    </source>
</evidence>